<organism evidence="1 2">
    <name type="scientific">Dictyobacter arantiisoli</name>
    <dbReference type="NCBI Taxonomy" id="2014874"/>
    <lineage>
        <taxon>Bacteria</taxon>
        <taxon>Bacillati</taxon>
        <taxon>Chloroflexota</taxon>
        <taxon>Ktedonobacteria</taxon>
        <taxon>Ktedonobacterales</taxon>
        <taxon>Dictyobacteraceae</taxon>
        <taxon>Dictyobacter</taxon>
    </lineage>
</organism>
<protein>
    <submittedName>
        <fullName evidence="1">Uncharacterized protein</fullName>
    </submittedName>
</protein>
<accession>A0A5A5TIC8</accession>
<dbReference type="EMBL" id="BIXY01000097">
    <property type="protein sequence ID" value="GCF11157.1"/>
    <property type="molecule type" value="Genomic_DNA"/>
</dbReference>
<name>A0A5A5TIC8_9CHLR</name>
<dbReference type="InterPro" id="IPR015943">
    <property type="entry name" value="WD40/YVTN_repeat-like_dom_sf"/>
</dbReference>
<dbReference type="AlphaFoldDB" id="A0A5A5TIC8"/>
<comment type="caution">
    <text evidence="1">The sequence shown here is derived from an EMBL/GenBank/DDBJ whole genome shotgun (WGS) entry which is preliminary data.</text>
</comment>
<evidence type="ECO:0000313" key="1">
    <source>
        <dbReference type="EMBL" id="GCF11157.1"/>
    </source>
</evidence>
<proteinExistence type="predicted"/>
<dbReference type="OrthoDB" id="9801859at2"/>
<dbReference type="RefSeq" id="WP_149404002.1">
    <property type="nucleotide sequence ID" value="NZ_BIXY01000097.1"/>
</dbReference>
<dbReference type="Gene3D" id="2.130.10.10">
    <property type="entry name" value="YVTN repeat-like/Quinoprotein amine dehydrogenase"/>
    <property type="match status" value="2"/>
</dbReference>
<dbReference type="InterPro" id="IPR036278">
    <property type="entry name" value="Sialidase_sf"/>
</dbReference>
<dbReference type="SUPFAM" id="SSF101898">
    <property type="entry name" value="NHL repeat"/>
    <property type="match status" value="1"/>
</dbReference>
<gene>
    <name evidence="1" type="ORF">KDI_47210</name>
</gene>
<reference evidence="1 2" key="1">
    <citation type="submission" date="2019-01" db="EMBL/GenBank/DDBJ databases">
        <title>Draft genome sequence of Dictyobacter sp. Uno17.</title>
        <authorList>
            <person name="Wang C.M."/>
            <person name="Zheng Y."/>
            <person name="Sakai Y."/>
            <person name="Abe K."/>
            <person name="Yokota A."/>
            <person name="Yabe S."/>
        </authorList>
    </citation>
    <scope>NUCLEOTIDE SEQUENCE [LARGE SCALE GENOMIC DNA]</scope>
    <source>
        <strain evidence="1 2">Uno17</strain>
    </source>
</reference>
<dbReference type="SUPFAM" id="SSF50939">
    <property type="entry name" value="Sialidases"/>
    <property type="match status" value="1"/>
</dbReference>
<keyword evidence="2" id="KW-1185">Reference proteome</keyword>
<dbReference type="Proteomes" id="UP000322530">
    <property type="component" value="Unassembled WGS sequence"/>
</dbReference>
<sequence length="935" mass="98762">MFRSSRLRLYSLISLCAVSLLGISGLLVPSASAYPIQPHFNHFLYTNHDDAKYDDNSSSNGSAAALAQQIYDNQAYPRTYIDNSQVTNSYNAHMALAQHPQNIGDSPARVNAGWQLAGPSNPVESSQATYTGHATTVSGRVTSIVVANDCNTTICRVYLGAAGGGVWRSDNGLAAQPTWTSINNGIPSNAVGSLALDPTDLSGHTIYVGTGEPSGSSDSEAGVGLYKSTDYGQHWSLVSGSLAAAKDRSIASVAIDPTNRKHIYIGTAVARHGSSSVNGGRFSPPDAPKIGLYESLDGGNSFKLVFSKESDVVNPGSPNGSDFFRGGVSKIQFNTLGIPAGTAPQVYFSVFDYGLYRSASGSFEQVFASAGGGTVANSAASRTEFALAPKGSQLRIYVGDEGASAADFYRVDNANVPASTLTDGTNNPGWIKLSNSTAGTPGYSSYDYCSGQCSYDMPVASPPGQPDSVWIGGQFQYAEITPTGAVSNGRAVQRSTNAGVSFTDMTNDTQSPPQGMHPDQHAIAFDPNNPSIAFLGSDGGIVRTSGQFADTTSECAGVRQLSGANLTDCDIWLKAIPTHIFSLNAGLSTIQFQSLTVNPQNPNNDVIGGSQDNGTFSSTADPSTWIESVGGDGGQSVIDVGNPNIRMHTYYGPQGDVNFNGNDPNGWNYWGDPLANSGEAASFYVPLIGDPKVSQTMFVGLEHIWRTQDSGGSQAYLQQHCNELTGDFNPATPCGDWVPLGNNLVDQTYGTDKAGSYVAAIKRAPSDTQTLWAATRLGRLFISLNANAAPSAVSYTRLDTAAQPNRFISGIAVDPKDKYHATITYSGYNAYTPNTPGHVFDVHYNPATGKATWKDISYDLGDQPITGVAYDSVTGDIYVATDFGVGRLKAYHVHWLPAAKGLPTVAVYSLTISESGRVLYAATHGRSAWKLDLKA</sequence>
<evidence type="ECO:0000313" key="2">
    <source>
        <dbReference type="Proteomes" id="UP000322530"/>
    </source>
</evidence>